<sequence length="82" mass="9697">MHIIFYTKEVCSLCDDAEGLLSALESEYPHTIEKRDIYTKDEWLEEYQLLIPVVEVNGEQLNCEQINYDSLKALLHKHQKRD</sequence>
<dbReference type="SUPFAM" id="SSF52833">
    <property type="entry name" value="Thioredoxin-like"/>
    <property type="match status" value="1"/>
</dbReference>
<accession>A0ABW4HR76</accession>
<dbReference type="PANTHER" id="PTHR33558:SF1">
    <property type="entry name" value="GLUTAREDOXIN-LIKE PROTEIN C5ORF63 HOMOLOG"/>
    <property type="match status" value="1"/>
</dbReference>
<gene>
    <name evidence="1" type="ORF">ACFSBH_09375</name>
</gene>
<dbReference type="PANTHER" id="PTHR33558">
    <property type="entry name" value="GLUTAREDOXIN-LIKE PROTEIN C5ORF63 HOMOLOG"/>
    <property type="match status" value="1"/>
</dbReference>
<dbReference type="InterPro" id="IPR008554">
    <property type="entry name" value="Glutaredoxin-like"/>
</dbReference>
<comment type="caution">
    <text evidence="1">The sequence shown here is derived from an EMBL/GenBank/DDBJ whole genome shotgun (WGS) entry which is preliminary data.</text>
</comment>
<dbReference type="Proteomes" id="UP001597221">
    <property type="component" value="Unassembled WGS sequence"/>
</dbReference>
<dbReference type="EMBL" id="JBHUDE010000043">
    <property type="protein sequence ID" value="MFD1607863.1"/>
    <property type="molecule type" value="Genomic_DNA"/>
</dbReference>
<keyword evidence="2" id="KW-1185">Reference proteome</keyword>
<evidence type="ECO:0000313" key="2">
    <source>
        <dbReference type="Proteomes" id="UP001597221"/>
    </source>
</evidence>
<dbReference type="Gene3D" id="3.40.30.10">
    <property type="entry name" value="Glutaredoxin"/>
    <property type="match status" value="1"/>
</dbReference>
<name>A0ABW4HR76_9BACI</name>
<organism evidence="1 2">
    <name type="scientific">Oceanobacillus luteolus</name>
    <dbReference type="NCBI Taxonomy" id="1274358"/>
    <lineage>
        <taxon>Bacteria</taxon>
        <taxon>Bacillati</taxon>
        <taxon>Bacillota</taxon>
        <taxon>Bacilli</taxon>
        <taxon>Bacillales</taxon>
        <taxon>Bacillaceae</taxon>
        <taxon>Oceanobacillus</taxon>
    </lineage>
</organism>
<proteinExistence type="predicted"/>
<protein>
    <submittedName>
        <fullName evidence="1">Glutaredoxin family protein</fullName>
    </submittedName>
</protein>
<dbReference type="InterPro" id="IPR036249">
    <property type="entry name" value="Thioredoxin-like_sf"/>
</dbReference>
<reference evidence="2" key="1">
    <citation type="journal article" date="2019" name="Int. J. Syst. Evol. Microbiol.">
        <title>The Global Catalogue of Microorganisms (GCM) 10K type strain sequencing project: providing services to taxonomists for standard genome sequencing and annotation.</title>
        <authorList>
            <consortium name="The Broad Institute Genomics Platform"/>
            <consortium name="The Broad Institute Genome Sequencing Center for Infectious Disease"/>
            <person name="Wu L."/>
            <person name="Ma J."/>
        </authorList>
    </citation>
    <scope>NUCLEOTIDE SEQUENCE [LARGE SCALE GENOMIC DNA]</scope>
    <source>
        <strain evidence="2">CGMCC 1.12376</strain>
    </source>
</reference>
<evidence type="ECO:0000313" key="1">
    <source>
        <dbReference type="EMBL" id="MFD1607863.1"/>
    </source>
</evidence>
<dbReference type="RefSeq" id="WP_251511327.1">
    <property type="nucleotide sequence ID" value="NZ_JAMBON010000002.1"/>
</dbReference>
<dbReference type="InterPro" id="IPR052565">
    <property type="entry name" value="Glutaredoxin-like_YDR286C"/>
</dbReference>
<dbReference type="Pfam" id="PF05768">
    <property type="entry name" value="Glrx-like"/>
    <property type="match status" value="1"/>
</dbReference>